<keyword evidence="1" id="KW-0175">Coiled coil</keyword>
<dbReference type="InterPro" id="IPR056647">
    <property type="entry name" value="DUF7745"/>
</dbReference>
<feature type="domain" description="DUF7745" evidence="2">
    <location>
        <begin position="41"/>
        <end position="405"/>
    </location>
</feature>
<dbReference type="Proteomes" id="UP000826656">
    <property type="component" value="Unassembled WGS sequence"/>
</dbReference>
<dbReference type="PANTHER" id="PTHR48200:SF1">
    <property type="entry name" value="AMINOTRANSFERASE-LIKE PLANT MOBILE DOMAIN-CONTAINING PROTEIN"/>
    <property type="match status" value="1"/>
</dbReference>
<dbReference type="PANTHER" id="PTHR48200">
    <property type="entry name" value="PROTEIN, PUTATIVE-RELATED"/>
    <property type="match status" value="1"/>
</dbReference>
<evidence type="ECO:0000313" key="3">
    <source>
        <dbReference type="EMBL" id="KAH0773667.1"/>
    </source>
</evidence>
<accession>A0ABQ7VYT2</accession>
<protein>
    <recommendedName>
        <fullName evidence="2">DUF7745 domain-containing protein</fullName>
    </recommendedName>
</protein>
<reference evidence="3 4" key="1">
    <citation type="journal article" date="2021" name="bioRxiv">
        <title>Chromosome-scale and haplotype-resolved genome assembly of a tetraploid potato cultivar.</title>
        <authorList>
            <person name="Sun H."/>
            <person name="Jiao W.-B."/>
            <person name="Krause K."/>
            <person name="Campoy J.A."/>
            <person name="Goel M."/>
            <person name="Folz-Donahue K."/>
            <person name="Kukat C."/>
            <person name="Huettel B."/>
            <person name="Schneeberger K."/>
        </authorList>
    </citation>
    <scope>NUCLEOTIDE SEQUENCE [LARGE SCALE GENOMIC DNA]</scope>
    <source>
        <strain evidence="3">SolTubOtavaFocal</strain>
        <tissue evidence="3">Leaves</tissue>
    </source>
</reference>
<evidence type="ECO:0000259" key="2">
    <source>
        <dbReference type="Pfam" id="PF24924"/>
    </source>
</evidence>
<gene>
    <name evidence="3" type="ORF">KY290_010804</name>
</gene>
<organism evidence="3 4">
    <name type="scientific">Solanum tuberosum</name>
    <name type="common">Potato</name>
    <dbReference type="NCBI Taxonomy" id="4113"/>
    <lineage>
        <taxon>Eukaryota</taxon>
        <taxon>Viridiplantae</taxon>
        <taxon>Streptophyta</taxon>
        <taxon>Embryophyta</taxon>
        <taxon>Tracheophyta</taxon>
        <taxon>Spermatophyta</taxon>
        <taxon>Magnoliopsida</taxon>
        <taxon>eudicotyledons</taxon>
        <taxon>Gunneridae</taxon>
        <taxon>Pentapetalae</taxon>
        <taxon>asterids</taxon>
        <taxon>lamiids</taxon>
        <taxon>Solanales</taxon>
        <taxon>Solanaceae</taxon>
        <taxon>Solanoideae</taxon>
        <taxon>Solaneae</taxon>
        <taxon>Solanum</taxon>
    </lineage>
</organism>
<name>A0ABQ7VYT2_SOLTU</name>
<evidence type="ECO:0000313" key="4">
    <source>
        <dbReference type="Proteomes" id="UP000826656"/>
    </source>
</evidence>
<dbReference type="Pfam" id="PF24924">
    <property type="entry name" value="DUF7745"/>
    <property type="match status" value="1"/>
</dbReference>
<keyword evidence="4" id="KW-1185">Reference proteome</keyword>
<proteinExistence type="predicted"/>
<feature type="coiled-coil region" evidence="1">
    <location>
        <begin position="508"/>
        <end position="563"/>
    </location>
</feature>
<dbReference type="EMBL" id="JAIVGD010000005">
    <property type="protein sequence ID" value="KAH0773667.1"/>
    <property type="molecule type" value="Genomic_DNA"/>
</dbReference>
<comment type="caution">
    <text evidence="3">The sequence shown here is derived from an EMBL/GenBank/DDBJ whole genome shotgun (WGS) entry which is preliminary data.</text>
</comment>
<sequence length="604" mass="71041">MRSMRCDKRPRDEAVEMVNDPPKLMITDKTLPLLMTWWNDMHEFRRTEIFKHLGFLTDIMRFSPDRDLIETLIPFWDSTSNVFRFSNFELTPTLEKLDGFTGLGKDLRSKTLIAPRSVSGNKFLELMHIIHPHKECFDNGLVSLEFLYSRYGKKEGFSDYGKQLKNGQHLPTWEKHRQEAFMVAFLGTMVFPRRDKKISIRLSGIVVVMMKKKKSTILPMMLADIYRALTKCREGEEFFEGCSILLQMWFLEHLYRHCFATDFKSEWTNYILSHPDRMKELVDKLPKGVKAWRHYLLKLTASDITWNYHWFPASEVIVISSYRPFFVLTGLRGFQPYIPLRVLCQLGQRQILPRAEDTHSFVWEVLSEDRESEAQKIWGGSRTLSSKAMVDDRVEGEVDPSYLHWFFDQAPFKVMPEGSASTLDILNNDLKNDREELAQRDAIFKERVRLIQKRAEKEHNPPFEPYMRIWALSQALWSNKRRIKSFDETRNRIAKRFTSYQAEVAIERNQWMGEREELHNQIEELQAHEEDLTHTIGTTQEWLQNCHENMEEAKGQVLQLTESLIDVYGSYLHRSDESLGRHGRALAPHLPKDLFKVYSSLGGN</sequence>
<evidence type="ECO:0000256" key="1">
    <source>
        <dbReference type="SAM" id="Coils"/>
    </source>
</evidence>